<dbReference type="GO" id="GO:0004519">
    <property type="term" value="F:endonuclease activity"/>
    <property type="evidence" value="ECO:0007669"/>
    <property type="project" value="UniProtKB-KW"/>
</dbReference>
<keyword evidence="3" id="KW-0227">DNA damage</keyword>
<dbReference type="SUPFAM" id="SSF52980">
    <property type="entry name" value="Restriction endonuclease-like"/>
    <property type="match status" value="1"/>
</dbReference>
<keyword evidence="4" id="KW-0378">Hydrolase</keyword>
<dbReference type="KEGG" id="mro:MROS_0935"/>
<gene>
    <name evidence="7" type="ordered locus">MROS_0935</name>
</gene>
<comment type="similarity">
    <text evidence="6">Belongs to the Vsr family.</text>
</comment>
<keyword evidence="2 7" id="KW-0255">Endonuclease</keyword>
<dbReference type="HOGENOM" id="CLU_111913_2_2_10"/>
<keyword evidence="1" id="KW-0540">Nuclease</keyword>
<keyword evidence="5" id="KW-0234">DNA repair</keyword>
<dbReference type="NCBIfam" id="TIGR00632">
    <property type="entry name" value="vsr"/>
    <property type="match status" value="1"/>
</dbReference>
<name>I7A2L8_MELRP</name>
<protein>
    <submittedName>
        <fullName evidence="7">DNA mismatch endonuclease Vsr</fullName>
    </submittedName>
</protein>
<dbReference type="Pfam" id="PF03852">
    <property type="entry name" value="Vsr"/>
    <property type="match status" value="1"/>
</dbReference>
<evidence type="ECO:0000256" key="4">
    <source>
        <dbReference type="ARBA" id="ARBA00022801"/>
    </source>
</evidence>
<proteinExistence type="inferred from homology"/>
<dbReference type="eggNOG" id="COG3727">
    <property type="taxonomic scope" value="Bacteria"/>
</dbReference>
<dbReference type="GO" id="GO:0006298">
    <property type="term" value="P:mismatch repair"/>
    <property type="evidence" value="ECO:0007669"/>
    <property type="project" value="InterPro"/>
</dbReference>
<evidence type="ECO:0000256" key="3">
    <source>
        <dbReference type="ARBA" id="ARBA00022763"/>
    </source>
</evidence>
<evidence type="ECO:0000256" key="6">
    <source>
        <dbReference type="ARBA" id="ARBA00029466"/>
    </source>
</evidence>
<accession>I7A2L8</accession>
<evidence type="ECO:0000256" key="1">
    <source>
        <dbReference type="ARBA" id="ARBA00022722"/>
    </source>
</evidence>
<dbReference type="Proteomes" id="UP000009011">
    <property type="component" value="Chromosome"/>
</dbReference>
<dbReference type="STRING" id="1191523.MROS_0935"/>
<dbReference type="AlphaFoldDB" id="I7A2L8"/>
<evidence type="ECO:0000313" key="8">
    <source>
        <dbReference type="Proteomes" id="UP000009011"/>
    </source>
</evidence>
<dbReference type="CDD" id="cd00221">
    <property type="entry name" value="Vsr"/>
    <property type="match status" value="1"/>
</dbReference>
<dbReference type="InterPro" id="IPR011335">
    <property type="entry name" value="Restrct_endonuc-II-like"/>
</dbReference>
<reference evidence="7 8" key="1">
    <citation type="journal article" date="2013" name="PLoS ONE">
        <title>Genomic analysis of Melioribacter roseus, facultatively anaerobic organotrophic bacterium representing a novel deep lineage within Bacteriodetes/Chlorobi group.</title>
        <authorList>
            <person name="Kadnikov V.V."/>
            <person name="Mardanov A.V."/>
            <person name="Podosokorskaya O.A."/>
            <person name="Gavrilov S.N."/>
            <person name="Kublanov I.V."/>
            <person name="Beletsky A.V."/>
            <person name="Bonch-Osmolovskaya E.A."/>
            <person name="Ravin N.V."/>
        </authorList>
    </citation>
    <scope>NUCLEOTIDE SEQUENCE [LARGE SCALE GENOMIC DNA]</scope>
    <source>
        <strain evidence="8">JCM 17771 / P3M-2</strain>
    </source>
</reference>
<keyword evidence="8" id="KW-1185">Reference proteome</keyword>
<evidence type="ECO:0000313" key="7">
    <source>
        <dbReference type="EMBL" id="AFN74176.1"/>
    </source>
</evidence>
<organism evidence="7 8">
    <name type="scientific">Melioribacter roseus (strain DSM 23840 / JCM 17771 / VKM B-2668 / P3M-2)</name>
    <dbReference type="NCBI Taxonomy" id="1191523"/>
    <lineage>
        <taxon>Bacteria</taxon>
        <taxon>Pseudomonadati</taxon>
        <taxon>Ignavibacteriota</taxon>
        <taxon>Ignavibacteria</taxon>
        <taxon>Ignavibacteriales</taxon>
        <taxon>Melioribacteraceae</taxon>
        <taxon>Melioribacter</taxon>
    </lineage>
</organism>
<dbReference type="PATRIC" id="fig|1191523.3.peg.988"/>
<dbReference type="GO" id="GO:0016787">
    <property type="term" value="F:hydrolase activity"/>
    <property type="evidence" value="ECO:0007669"/>
    <property type="project" value="UniProtKB-KW"/>
</dbReference>
<sequence>MRSVKSKGNKSTEQKLIEIFKKNKLKGWRRNYPLYGKPDIVFPRLRVVVFADGCFWHGHNCRNTKPSDNAEYWKKKIERNKKRDRLVTKTLRSKGWKVVRLWECEINKNKFLRKINSIKEAKKNI</sequence>
<dbReference type="InterPro" id="IPR004603">
    <property type="entry name" value="DNA_mismatch_endonuc_vsr"/>
</dbReference>
<dbReference type="Gene3D" id="3.40.960.10">
    <property type="entry name" value="VSR Endonuclease"/>
    <property type="match status" value="1"/>
</dbReference>
<evidence type="ECO:0000256" key="5">
    <source>
        <dbReference type="ARBA" id="ARBA00023204"/>
    </source>
</evidence>
<dbReference type="REBASE" id="51256">
    <property type="entry name" value="V.Mro3ORF937P"/>
</dbReference>
<dbReference type="EMBL" id="CP003557">
    <property type="protein sequence ID" value="AFN74176.1"/>
    <property type="molecule type" value="Genomic_DNA"/>
</dbReference>
<evidence type="ECO:0000256" key="2">
    <source>
        <dbReference type="ARBA" id="ARBA00022759"/>
    </source>
</evidence>